<proteinExistence type="predicted"/>
<gene>
    <name evidence="1" type="ORF">CRP01_14275</name>
</gene>
<dbReference type="RefSeq" id="WP_099150737.1">
    <property type="nucleotide sequence ID" value="NZ_PDUD01000020.1"/>
</dbReference>
<sequence>MGKSVEIGYNTVLWSALFLILAGLAACNTRTIEYEVLPLHHDLGEFHLRKSVYFDTISQWTHELDCECCHQRKVRLSNREFPLLQEKSWKYTQPDSNMQVTLIQAERAQCDTAFKIDFPEMSAQMKYVNGLYFEYPTWVYRQFEKVDGHDFIVLGWEIKKYRRYDNQNLQRLLAITSIDGRKVTLDFDCRSNDCGNFLRRSFWLLQRMKIKLPEE</sequence>
<keyword evidence="2" id="KW-1185">Reference proteome</keyword>
<protein>
    <submittedName>
        <fullName evidence="1">Uncharacterized protein</fullName>
    </submittedName>
</protein>
<name>A0A2D0NAY9_FLAN2</name>
<reference evidence="1 2" key="1">
    <citation type="submission" date="2017-10" db="EMBL/GenBank/DDBJ databases">
        <title>The draft genome sequence of Lewinella nigricans NBRC 102662.</title>
        <authorList>
            <person name="Wang K."/>
        </authorList>
    </citation>
    <scope>NUCLEOTIDE SEQUENCE [LARGE SCALE GENOMIC DNA]</scope>
    <source>
        <strain evidence="1 2">NBRC 102662</strain>
    </source>
</reference>
<dbReference type="PROSITE" id="PS51257">
    <property type="entry name" value="PROKAR_LIPOPROTEIN"/>
    <property type="match status" value="1"/>
</dbReference>
<accession>A0A2D0NAY9</accession>
<organism evidence="1 2">
    <name type="scientific">Flavilitoribacter nigricans (strain ATCC 23147 / DSM 23189 / NBRC 102662 / NCIMB 1420 / SS-2)</name>
    <name type="common">Lewinella nigricans</name>
    <dbReference type="NCBI Taxonomy" id="1122177"/>
    <lineage>
        <taxon>Bacteria</taxon>
        <taxon>Pseudomonadati</taxon>
        <taxon>Bacteroidota</taxon>
        <taxon>Saprospiria</taxon>
        <taxon>Saprospirales</taxon>
        <taxon>Lewinellaceae</taxon>
        <taxon>Flavilitoribacter</taxon>
    </lineage>
</organism>
<comment type="caution">
    <text evidence="1">The sequence shown here is derived from an EMBL/GenBank/DDBJ whole genome shotgun (WGS) entry which is preliminary data.</text>
</comment>
<dbReference type="EMBL" id="PDUD01000020">
    <property type="protein sequence ID" value="PHN05647.1"/>
    <property type="molecule type" value="Genomic_DNA"/>
</dbReference>
<dbReference type="OrthoDB" id="877984at2"/>
<evidence type="ECO:0000313" key="2">
    <source>
        <dbReference type="Proteomes" id="UP000223913"/>
    </source>
</evidence>
<dbReference type="Proteomes" id="UP000223913">
    <property type="component" value="Unassembled WGS sequence"/>
</dbReference>
<evidence type="ECO:0000313" key="1">
    <source>
        <dbReference type="EMBL" id="PHN05647.1"/>
    </source>
</evidence>
<dbReference type="AlphaFoldDB" id="A0A2D0NAY9"/>